<evidence type="ECO:0000313" key="2">
    <source>
        <dbReference type="Proteomes" id="UP000229498"/>
    </source>
</evidence>
<dbReference type="Gene3D" id="3.40.5.80">
    <property type="match status" value="1"/>
</dbReference>
<sequence length="149" mass="15787">MAGLTEMTMHAYENRILVVTAKRPGFRRAGRAWPAERTEAPATNFRPDQVEAILADPMLVVHLEDAPAPADPPMTETEIHEKLLDVFPGLDQAKDFTRDGTPKAKSVERIAGFAIPAATIATSWAAFRAMKEGDGQGGSDGGNAGGGGS</sequence>
<dbReference type="EMBL" id="PHIG01000033">
    <property type="protein sequence ID" value="PJK29331.1"/>
    <property type="molecule type" value="Genomic_DNA"/>
</dbReference>
<protein>
    <submittedName>
        <fullName evidence="1">Uncharacterized protein</fullName>
    </submittedName>
</protein>
<comment type="caution">
    <text evidence="1">The sequence shown here is derived from an EMBL/GenBank/DDBJ whole genome shotgun (WGS) entry which is preliminary data.</text>
</comment>
<dbReference type="AlphaFoldDB" id="A0A2M9G0T7"/>
<accession>A0A2M9G0T7</accession>
<keyword evidence="2" id="KW-1185">Reference proteome</keyword>
<proteinExistence type="predicted"/>
<reference evidence="1 2" key="1">
    <citation type="submission" date="2017-11" db="EMBL/GenBank/DDBJ databases">
        <title>Draft genome sequence of Rhizobiales bacterium SY3-13.</title>
        <authorList>
            <person name="Sun C."/>
        </authorList>
    </citation>
    <scope>NUCLEOTIDE SEQUENCE [LARGE SCALE GENOMIC DNA]</scope>
    <source>
        <strain evidence="1 2">SY3-13</strain>
    </source>
</reference>
<evidence type="ECO:0000313" key="1">
    <source>
        <dbReference type="EMBL" id="PJK29331.1"/>
    </source>
</evidence>
<gene>
    <name evidence="1" type="ORF">CVT23_12060</name>
</gene>
<dbReference type="SUPFAM" id="SSF160059">
    <property type="entry name" value="PriA/YqbF domain"/>
    <property type="match status" value="1"/>
</dbReference>
<organism evidence="1 2">
    <name type="scientific">Minwuia thermotolerans</name>
    <dbReference type="NCBI Taxonomy" id="2056226"/>
    <lineage>
        <taxon>Bacteria</taxon>
        <taxon>Pseudomonadati</taxon>
        <taxon>Pseudomonadota</taxon>
        <taxon>Alphaproteobacteria</taxon>
        <taxon>Minwuiales</taxon>
        <taxon>Minwuiaceae</taxon>
        <taxon>Minwuia</taxon>
    </lineage>
</organism>
<dbReference type="Proteomes" id="UP000229498">
    <property type="component" value="Unassembled WGS sequence"/>
</dbReference>
<name>A0A2M9G0T7_9PROT</name>